<dbReference type="PANTHER" id="PTHR33643">
    <property type="entry name" value="UREASE ACCESSORY PROTEIN D"/>
    <property type="match status" value="1"/>
</dbReference>
<dbReference type="HAMAP" id="MF_01384">
    <property type="entry name" value="UreD"/>
    <property type="match status" value="1"/>
</dbReference>
<organism evidence="3">
    <name type="scientific">uncultured rumen bacterium</name>
    <dbReference type="NCBI Taxonomy" id="136703"/>
    <lineage>
        <taxon>Bacteria</taxon>
        <taxon>environmental samples</taxon>
    </lineage>
</organism>
<dbReference type="InterPro" id="IPR002669">
    <property type="entry name" value="UreD"/>
</dbReference>
<evidence type="ECO:0000256" key="1">
    <source>
        <dbReference type="ARBA" id="ARBA00007177"/>
    </source>
</evidence>
<sequence>VLTENEHEGPLVVQKVFYPEETAHVYLLHPPGGIAGCDRLETRLEAAAGSKVLLTTPGATKYYRTAGDLVSRVRQDFTAGDGAELEILPQPNIYFLGTHTKVSTVIHAAPTGKFIFWDTAVVGSPVGKTGFDGSFFLNSISVCRTEEDGSESLILREVSRADGMRDLSARAGLRGRQCIGTLIASAGNDETAGAAREILEGFPDAEAGVTAVSGLLAVRLLSSGNETVTGALRALWTGLRPLILGKEPVPPRVWAT</sequence>
<keyword evidence="2" id="KW-0143">Chaperone</keyword>
<comment type="similarity">
    <text evidence="1">Belongs to the UreD family.</text>
</comment>
<accession>A0A6M3RG67</accession>
<dbReference type="PANTHER" id="PTHR33643:SF1">
    <property type="entry name" value="UREASE ACCESSORY PROTEIN D"/>
    <property type="match status" value="1"/>
</dbReference>
<evidence type="ECO:0000313" key="3">
    <source>
        <dbReference type="EMBL" id="QJD20737.1"/>
    </source>
</evidence>
<name>A0A6M3RG67_9BACT</name>
<reference evidence="3" key="1">
    <citation type="submission" date="2019-11" db="EMBL/GenBank/DDBJ databases">
        <title>A novel urease gene cluster from rumen metagenome.</title>
        <authorList>
            <person name="Zhang X."/>
            <person name="Zhao S."/>
            <person name="Wang J."/>
        </authorList>
    </citation>
    <scope>NUCLEOTIDE SEQUENCE</scope>
</reference>
<protein>
    <submittedName>
        <fullName evidence="3">Accessary protein UreD</fullName>
    </submittedName>
</protein>
<dbReference type="Pfam" id="PF01774">
    <property type="entry name" value="UreD"/>
    <property type="match status" value="1"/>
</dbReference>
<dbReference type="GO" id="GO:0016151">
    <property type="term" value="F:nickel cation binding"/>
    <property type="evidence" value="ECO:0007669"/>
    <property type="project" value="InterPro"/>
</dbReference>
<evidence type="ECO:0000256" key="2">
    <source>
        <dbReference type="ARBA" id="ARBA00023186"/>
    </source>
</evidence>
<proteinExistence type="inferred from homology"/>
<dbReference type="EMBL" id="MN660249">
    <property type="protein sequence ID" value="QJD20737.1"/>
    <property type="molecule type" value="Genomic_DNA"/>
</dbReference>
<gene>
    <name evidence="3" type="primary">ureD</name>
</gene>
<dbReference type="AlphaFoldDB" id="A0A6M3RG67"/>
<feature type="non-terminal residue" evidence="3">
    <location>
        <position position="1"/>
    </location>
</feature>